<evidence type="ECO:0000313" key="7">
    <source>
        <dbReference type="Proteomes" id="UP001148838"/>
    </source>
</evidence>
<keyword evidence="3 5" id="KW-1133">Transmembrane helix</keyword>
<keyword evidence="2 5" id="KW-0812">Transmembrane</keyword>
<evidence type="ECO:0000256" key="2">
    <source>
        <dbReference type="ARBA" id="ARBA00022692"/>
    </source>
</evidence>
<dbReference type="InterPro" id="IPR036259">
    <property type="entry name" value="MFS_trans_sf"/>
</dbReference>
<feature type="transmembrane region" description="Helical" evidence="5">
    <location>
        <begin position="312"/>
        <end position="332"/>
    </location>
</feature>
<proteinExistence type="predicted"/>
<reference evidence="6 7" key="1">
    <citation type="journal article" date="2022" name="Allergy">
        <title>Genome assembly and annotation of Periplaneta americana reveal a comprehensive cockroach allergen profile.</title>
        <authorList>
            <person name="Wang L."/>
            <person name="Xiong Q."/>
            <person name="Saelim N."/>
            <person name="Wang L."/>
            <person name="Nong W."/>
            <person name="Wan A.T."/>
            <person name="Shi M."/>
            <person name="Liu X."/>
            <person name="Cao Q."/>
            <person name="Hui J.H.L."/>
            <person name="Sookrung N."/>
            <person name="Leung T.F."/>
            <person name="Tungtrongchitr A."/>
            <person name="Tsui S.K.W."/>
        </authorList>
    </citation>
    <scope>NUCLEOTIDE SEQUENCE [LARGE SCALE GENOMIC DNA]</scope>
    <source>
        <strain evidence="6">PWHHKU_190912</strain>
    </source>
</reference>
<dbReference type="SUPFAM" id="SSF103473">
    <property type="entry name" value="MFS general substrate transporter"/>
    <property type="match status" value="1"/>
</dbReference>
<feature type="non-terminal residue" evidence="6">
    <location>
        <position position="601"/>
    </location>
</feature>
<dbReference type="Gene3D" id="1.20.1250.20">
    <property type="entry name" value="MFS general substrate transporter like domains"/>
    <property type="match status" value="1"/>
</dbReference>
<keyword evidence="7" id="KW-1185">Reference proteome</keyword>
<dbReference type="EMBL" id="JAJSOF020000009">
    <property type="protein sequence ID" value="KAJ4446798.1"/>
    <property type="molecule type" value="Genomic_DNA"/>
</dbReference>
<evidence type="ECO:0000313" key="6">
    <source>
        <dbReference type="EMBL" id="KAJ4446798.1"/>
    </source>
</evidence>
<feature type="transmembrane region" description="Helical" evidence="5">
    <location>
        <begin position="283"/>
        <end position="300"/>
    </location>
</feature>
<evidence type="ECO:0000256" key="5">
    <source>
        <dbReference type="SAM" id="Phobius"/>
    </source>
</evidence>
<feature type="transmembrane region" description="Helical" evidence="5">
    <location>
        <begin position="579"/>
        <end position="598"/>
    </location>
</feature>
<feature type="transmembrane region" description="Helical" evidence="5">
    <location>
        <begin position="448"/>
        <end position="467"/>
    </location>
</feature>
<dbReference type="PANTHER" id="PTHR24064">
    <property type="entry name" value="SOLUTE CARRIER FAMILY 22 MEMBER"/>
    <property type="match status" value="1"/>
</dbReference>
<dbReference type="InterPro" id="IPR005828">
    <property type="entry name" value="MFS_sugar_transport-like"/>
</dbReference>
<evidence type="ECO:0000256" key="3">
    <source>
        <dbReference type="ARBA" id="ARBA00022989"/>
    </source>
</evidence>
<accession>A0ABQ8TKJ9</accession>
<dbReference type="Proteomes" id="UP001148838">
    <property type="component" value="Unassembled WGS sequence"/>
</dbReference>
<feature type="transmembrane region" description="Helical" evidence="5">
    <location>
        <begin position="479"/>
        <end position="500"/>
    </location>
</feature>
<feature type="transmembrane region" description="Helical" evidence="5">
    <location>
        <begin position="369"/>
        <end position="387"/>
    </location>
</feature>
<sequence length="601" mass="66562">MDTVYSVWALLLQTPLLDSGQVRPVVVKMSTPAPTSQDVCAGALGDFGWWQLRSILIVSLVKIPSAWQMASILFTAPSPGEFWCARPVEYQSWDPQEWKDFIHPNSSAGRRDPCNIYNVGIEMLNTWTSEHHLPTNMSVRPCEQFEYTKGDVTFVTQTTKKGYIIDPTIRIETGSSQPEDVNKEKINIYLPTVGYFKAKYQLEDIEMIGLLIGARGVIPKLFESFRKTFELPQTLTADIITSWNLVCQREVLISVSQFFYLLGIVVGGVLCTLLLQRFSPRRIILSSMFVQVVTGVAASQAPQFELQVCLRFLTAAACANMFTSGYVICTDITSGRWRSITGACYEHMWSVGVITLAGLGYLLTNWTQLQLAISLPTVLILVAFRWIPDSPRWLIEKGRAEEAKRILEKGAAFNGRTTVMSDITTLPTKSKKTEIRWVELFRKSGDRWNCMALHIVAAATIVTYYGALLNVKNVGGHLYLNTAIAGLAEVAGVLIGLSLILWCRQKWAVLGGVLIVGGSACIASWALPTQVLTNLLLDDSSREWAMLGMAMVGRVAIATSLTLLQVASSELLPPDHRQLGIFSSVTFARIFLLSAPFIGSL</sequence>
<protein>
    <submittedName>
        <fullName evidence="6">Uncharacterized protein</fullName>
    </submittedName>
</protein>
<feature type="transmembrane region" description="Helical" evidence="5">
    <location>
        <begin position="547"/>
        <end position="567"/>
    </location>
</feature>
<feature type="transmembrane region" description="Helical" evidence="5">
    <location>
        <begin position="507"/>
        <end position="527"/>
    </location>
</feature>
<comment type="caution">
    <text evidence="6">The sequence shown here is derived from an EMBL/GenBank/DDBJ whole genome shotgun (WGS) entry which is preliminary data.</text>
</comment>
<comment type="subcellular location">
    <subcellularLocation>
        <location evidence="1">Membrane</location>
        <topology evidence="1">Multi-pass membrane protein</topology>
    </subcellularLocation>
</comment>
<keyword evidence="4 5" id="KW-0472">Membrane</keyword>
<evidence type="ECO:0000256" key="4">
    <source>
        <dbReference type="ARBA" id="ARBA00023136"/>
    </source>
</evidence>
<dbReference type="Pfam" id="PF00083">
    <property type="entry name" value="Sugar_tr"/>
    <property type="match status" value="1"/>
</dbReference>
<feature type="transmembrane region" description="Helical" evidence="5">
    <location>
        <begin position="258"/>
        <end position="276"/>
    </location>
</feature>
<gene>
    <name evidence="6" type="ORF">ANN_13496</name>
</gene>
<organism evidence="6 7">
    <name type="scientific">Periplaneta americana</name>
    <name type="common">American cockroach</name>
    <name type="synonym">Blatta americana</name>
    <dbReference type="NCBI Taxonomy" id="6978"/>
    <lineage>
        <taxon>Eukaryota</taxon>
        <taxon>Metazoa</taxon>
        <taxon>Ecdysozoa</taxon>
        <taxon>Arthropoda</taxon>
        <taxon>Hexapoda</taxon>
        <taxon>Insecta</taxon>
        <taxon>Pterygota</taxon>
        <taxon>Neoptera</taxon>
        <taxon>Polyneoptera</taxon>
        <taxon>Dictyoptera</taxon>
        <taxon>Blattodea</taxon>
        <taxon>Blattoidea</taxon>
        <taxon>Blattidae</taxon>
        <taxon>Blattinae</taxon>
        <taxon>Periplaneta</taxon>
    </lineage>
</organism>
<feature type="transmembrane region" description="Helical" evidence="5">
    <location>
        <begin position="344"/>
        <end position="363"/>
    </location>
</feature>
<evidence type="ECO:0000256" key="1">
    <source>
        <dbReference type="ARBA" id="ARBA00004141"/>
    </source>
</evidence>
<name>A0ABQ8TKJ9_PERAM</name>